<feature type="domain" description="Kinesin motor" evidence="3">
    <location>
        <begin position="25"/>
        <end position="353"/>
    </location>
</feature>
<dbReference type="PANTHER" id="PTHR47969:SF9">
    <property type="entry name" value="KINESIN-LIKE PROTEIN"/>
    <property type="match status" value="1"/>
</dbReference>
<dbReference type="InterPro" id="IPR001752">
    <property type="entry name" value="Kinesin_motor_dom"/>
</dbReference>
<evidence type="ECO:0000313" key="4">
    <source>
        <dbReference type="EMBL" id="WVZ05578.1"/>
    </source>
</evidence>
<evidence type="ECO:0000256" key="1">
    <source>
        <dbReference type="ARBA" id="ARBA00023175"/>
    </source>
</evidence>
<name>A0AAQ3NBP2_VIGMU</name>
<dbReference type="PROSITE" id="PS50067">
    <property type="entry name" value="KINESIN_MOTOR_2"/>
    <property type="match status" value="1"/>
</dbReference>
<reference evidence="4 5" key="1">
    <citation type="journal article" date="2023" name="Life. Sci Alliance">
        <title>Evolutionary insights into 3D genome organization and epigenetic landscape of Vigna mungo.</title>
        <authorList>
            <person name="Junaid A."/>
            <person name="Singh B."/>
            <person name="Bhatia S."/>
        </authorList>
    </citation>
    <scope>NUCLEOTIDE SEQUENCE [LARGE SCALE GENOMIC DNA]</scope>
    <source>
        <strain evidence="4">Urdbean</strain>
    </source>
</reference>
<dbReference type="CDD" id="cd01376">
    <property type="entry name" value="KISc_KID_like"/>
    <property type="match status" value="1"/>
</dbReference>
<gene>
    <name evidence="4" type="ORF">V8G54_018924</name>
</gene>
<dbReference type="FunFam" id="3.40.850.10:FF:000087">
    <property type="entry name" value="Kinesin-like protein"/>
    <property type="match status" value="1"/>
</dbReference>
<dbReference type="Proteomes" id="UP001374535">
    <property type="component" value="Chromosome 6"/>
</dbReference>
<dbReference type="InterPro" id="IPR027640">
    <property type="entry name" value="Kinesin-like_fam"/>
</dbReference>
<dbReference type="GO" id="GO:0008017">
    <property type="term" value="F:microtubule binding"/>
    <property type="evidence" value="ECO:0007669"/>
    <property type="project" value="InterPro"/>
</dbReference>
<dbReference type="InterPro" id="IPR036961">
    <property type="entry name" value="Kinesin_motor_dom_sf"/>
</dbReference>
<accession>A0AAQ3NBP2</accession>
<sequence>MAATPKPVKSFTPKKSSDTSISVSKVRVIVRVRPFLAQETSTKNGDPVSCISVLDRDSEFPQEEVAVYLKDPDTSRNECYQLDSFFGQEDDNVGQIFGREVSPLIPGMFSGSNATVFAYGATGSGKTYTMQGTKEKPGLMPLAMSMILSICQSTGSTAQISYYEVYMDRCYDLLELKANEISVWDDKDGQIHLRGLSQVPINTMSEFQDVFLCGVQRRKVAHTGLNDVSSRSHGVLVISVSTPSADGTGTVVCGKLNLIDLAAGNEDNRRTCNEGIRLQESAKINQSLFALSNVVYALNNNKPRVPYRESKLTRILQDSLGGTSRALMVACLNPREYQESVYTVSLAARSRHVTNFVTSAHKQETPKIKVDMETKLRAWLESKGKTKSTQRLGPFNSPLLKKTPVSIVTPAKRSITFNSSVKGGRTAINLDTKRTNESSAFAVAFGNLLDVEGSIDSCLENAPSAVKDSDNKETEHDANKAAWKSYKNLPAEPLRKGVKSTINESNDAAQSPLRKALSPININAVQKPLEALSFTQTPFLATCSTNKGIQKDDTPLGKFSTRSSTLKGIGEKMAEYIIDLREETLLKSLNDLEKIGLSTKQVHNLFTKAAKKLFEEQSEDSILS</sequence>
<dbReference type="SMART" id="SM00129">
    <property type="entry name" value="KISc"/>
    <property type="match status" value="1"/>
</dbReference>
<dbReference type="GO" id="GO:0007018">
    <property type="term" value="P:microtubule-based movement"/>
    <property type="evidence" value="ECO:0007669"/>
    <property type="project" value="InterPro"/>
</dbReference>
<evidence type="ECO:0000256" key="2">
    <source>
        <dbReference type="PROSITE-ProRule" id="PRU00283"/>
    </source>
</evidence>
<dbReference type="GO" id="GO:0007052">
    <property type="term" value="P:mitotic spindle organization"/>
    <property type="evidence" value="ECO:0007669"/>
    <property type="project" value="TreeGrafter"/>
</dbReference>
<keyword evidence="1 2" id="KW-0505">Motor protein</keyword>
<dbReference type="SUPFAM" id="SSF52540">
    <property type="entry name" value="P-loop containing nucleoside triphosphate hydrolases"/>
    <property type="match status" value="1"/>
</dbReference>
<evidence type="ECO:0000259" key="3">
    <source>
        <dbReference type="PROSITE" id="PS50067"/>
    </source>
</evidence>
<dbReference type="AlphaFoldDB" id="A0AAQ3NBP2"/>
<dbReference type="EMBL" id="CP144695">
    <property type="protein sequence ID" value="WVZ05578.1"/>
    <property type="molecule type" value="Genomic_DNA"/>
</dbReference>
<keyword evidence="2" id="KW-0067">ATP-binding</keyword>
<feature type="binding site" evidence="2">
    <location>
        <begin position="120"/>
        <end position="127"/>
    </location>
    <ligand>
        <name>ATP</name>
        <dbReference type="ChEBI" id="CHEBI:30616"/>
    </ligand>
</feature>
<dbReference type="PRINTS" id="PR00380">
    <property type="entry name" value="KINESINHEAVY"/>
</dbReference>
<proteinExistence type="inferred from homology"/>
<protein>
    <recommendedName>
        <fullName evidence="3">Kinesin motor domain-containing protein</fullName>
    </recommendedName>
</protein>
<dbReference type="GO" id="GO:0005524">
    <property type="term" value="F:ATP binding"/>
    <property type="evidence" value="ECO:0007669"/>
    <property type="project" value="UniProtKB-UniRule"/>
</dbReference>
<dbReference type="GO" id="GO:0003777">
    <property type="term" value="F:microtubule motor activity"/>
    <property type="evidence" value="ECO:0007669"/>
    <property type="project" value="InterPro"/>
</dbReference>
<organism evidence="4 5">
    <name type="scientific">Vigna mungo</name>
    <name type="common">Black gram</name>
    <name type="synonym">Phaseolus mungo</name>
    <dbReference type="NCBI Taxonomy" id="3915"/>
    <lineage>
        <taxon>Eukaryota</taxon>
        <taxon>Viridiplantae</taxon>
        <taxon>Streptophyta</taxon>
        <taxon>Embryophyta</taxon>
        <taxon>Tracheophyta</taxon>
        <taxon>Spermatophyta</taxon>
        <taxon>Magnoliopsida</taxon>
        <taxon>eudicotyledons</taxon>
        <taxon>Gunneridae</taxon>
        <taxon>Pentapetalae</taxon>
        <taxon>rosids</taxon>
        <taxon>fabids</taxon>
        <taxon>Fabales</taxon>
        <taxon>Fabaceae</taxon>
        <taxon>Papilionoideae</taxon>
        <taxon>50 kb inversion clade</taxon>
        <taxon>NPAAA clade</taxon>
        <taxon>indigoferoid/millettioid clade</taxon>
        <taxon>Phaseoleae</taxon>
        <taxon>Vigna</taxon>
    </lineage>
</organism>
<dbReference type="Gene3D" id="3.40.850.10">
    <property type="entry name" value="Kinesin motor domain"/>
    <property type="match status" value="1"/>
</dbReference>
<dbReference type="GO" id="GO:0051231">
    <property type="term" value="P:spindle elongation"/>
    <property type="evidence" value="ECO:0007669"/>
    <property type="project" value="TreeGrafter"/>
</dbReference>
<evidence type="ECO:0000313" key="5">
    <source>
        <dbReference type="Proteomes" id="UP001374535"/>
    </source>
</evidence>
<dbReference type="Pfam" id="PF00225">
    <property type="entry name" value="Kinesin"/>
    <property type="match status" value="1"/>
</dbReference>
<dbReference type="InterPro" id="IPR027417">
    <property type="entry name" value="P-loop_NTPase"/>
</dbReference>
<keyword evidence="2" id="KW-0547">Nucleotide-binding</keyword>
<comment type="similarity">
    <text evidence="2">Belongs to the TRAFAC class myosin-kinesin ATPase superfamily. Kinesin family.</text>
</comment>
<keyword evidence="5" id="KW-1185">Reference proteome</keyword>
<dbReference type="PANTHER" id="PTHR47969">
    <property type="entry name" value="CHROMOSOME-ASSOCIATED KINESIN KIF4A-RELATED"/>
    <property type="match status" value="1"/>
</dbReference>
<dbReference type="GO" id="GO:0005875">
    <property type="term" value="C:microtubule associated complex"/>
    <property type="evidence" value="ECO:0007669"/>
    <property type="project" value="TreeGrafter"/>
</dbReference>